<comment type="caution">
    <text evidence="1">The sequence shown here is derived from an EMBL/GenBank/DDBJ whole genome shotgun (WGS) entry which is preliminary data.</text>
</comment>
<name>A0ABU4WIR2_9FIRM</name>
<reference evidence="1 2" key="1">
    <citation type="submission" date="2022-03" db="EMBL/GenBank/DDBJ databases">
        <title>Novel taxa within the pig intestine.</title>
        <authorList>
            <person name="Wylensek D."/>
            <person name="Bishof K."/>
            <person name="Afrizal A."/>
            <person name="Clavel T."/>
        </authorList>
    </citation>
    <scope>NUCLEOTIDE SEQUENCE [LARGE SCALE GENOMIC DNA]</scope>
    <source>
        <strain evidence="1 2">Cla-KB-P134</strain>
    </source>
</reference>
<protein>
    <submittedName>
        <fullName evidence="1">Uncharacterized protein</fullName>
    </submittedName>
</protein>
<accession>A0ABU4WIR2</accession>
<evidence type="ECO:0000313" key="2">
    <source>
        <dbReference type="Proteomes" id="UP001285244"/>
    </source>
</evidence>
<evidence type="ECO:0000313" key="1">
    <source>
        <dbReference type="EMBL" id="MDX8416451.1"/>
    </source>
</evidence>
<proteinExistence type="predicted"/>
<organism evidence="1 2">
    <name type="scientific">Absicoccus intestinalis</name>
    <dbReference type="NCBI Taxonomy" id="2926319"/>
    <lineage>
        <taxon>Bacteria</taxon>
        <taxon>Bacillati</taxon>
        <taxon>Bacillota</taxon>
        <taxon>Erysipelotrichia</taxon>
        <taxon>Erysipelotrichales</taxon>
        <taxon>Erysipelotrichaceae</taxon>
        <taxon>Absicoccus</taxon>
    </lineage>
</organism>
<dbReference type="EMBL" id="JALBUS010000002">
    <property type="protein sequence ID" value="MDX8416451.1"/>
    <property type="molecule type" value="Genomic_DNA"/>
</dbReference>
<keyword evidence="2" id="KW-1185">Reference proteome</keyword>
<sequence>MHDLNELIGIFKGIHFDDVVNEKEITRLKDWVAKNKDLVYDDEQAKLINLMSKILEDGIITQNEYQ</sequence>
<dbReference type="RefSeq" id="WP_320324786.1">
    <property type="nucleotide sequence ID" value="NZ_JALBUS010000002.1"/>
</dbReference>
<gene>
    <name evidence="1" type="ORF">MOZ64_01130</name>
</gene>
<dbReference type="Proteomes" id="UP001285244">
    <property type="component" value="Unassembled WGS sequence"/>
</dbReference>